<gene>
    <name evidence="2" type="ORF">GP486_001724</name>
</gene>
<accession>A0A9P8RSD3</accession>
<evidence type="ECO:0000259" key="1">
    <source>
        <dbReference type="Pfam" id="PF00339"/>
    </source>
</evidence>
<dbReference type="GO" id="GO:0030674">
    <property type="term" value="F:protein-macromolecule adaptor activity"/>
    <property type="evidence" value="ECO:0007669"/>
    <property type="project" value="TreeGrafter"/>
</dbReference>
<dbReference type="InterPro" id="IPR011021">
    <property type="entry name" value="Arrestin-like_N"/>
</dbReference>
<dbReference type="GO" id="GO:0005829">
    <property type="term" value="C:cytosol"/>
    <property type="evidence" value="ECO:0007669"/>
    <property type="project" value="TreeGrafter"/>
</dbReference>
<proteinExistence type="predicted"/>
<feature type="domain" description="Arrestin-like N-terminal" evidence="1">
    <location>
        <begin position="4"/>
        <end position="115"/>
    </location>
</feature>
<dbReference type="GO" id="GO:0070086">
    <property type="term" value="P:ubiquitin-dependent endocytosis"/>
    <property type="evidence" value="ECO:0007669"/>
    <property type="project" value="TreeGrafter"/>
</dbReference>
<dbReference type="AlphaFoldDB" id="A0A9P8RSD3"/>
<protein>
    <recommendedName>
        <fullName evidence="1">Arrestin-like N-terminal domain-containing protein</fullName>
    </recommendedName>
</protein>
<dbReference type="PANTHER" id="PTHR11188:SF166">
    <property type="entry name" value="ARRESTIN (OR S-ANTIGEN), N-TERMINAL DOMAIN PROTEIN (AFU_ORTHOLOGUE AFUA_7G02050)"/>
    <property type="match status" value="1"/>
</dbReference>
<dbReference type="EMBL" id="JAGHQM010000164">
    <property type="protein sequence ID" value="KAH0564885.1"/>
    <property type="molecule type" value="Genomic_DNA"/>
</dbReference>
<dbReference type="InterPro" id="IPR014752">
    <property type="entry name" value="Arrestin-like_C"/>
</dbReference>
<dbReference type="GO" id="GO:0031625">
    <property type="term" value="F:ubiquitin protein ligase binding"/>
    <property type="evidence" value="ECO:0007669"/>
    <property type="project" value="TreeGrafter"/>
</dbReference>
<name>A0A9P8RSD3_9PEZI</name>
<dbReference type="GO" id="GO:0005886">
    <property type="term" value="C:plasma membrane"/>
    <property type="evidence" value="ECO:0007669"/>
    <property type="project" value="TreeGrafter"/>
</dbReference>
<reference evidence="2" key="1">
    <citation type="submission" date="2021-03" db="EMBL/GenBank/DDBJ databases">
        <title>Comparative genomics and phylogenomic investigation of the class Geoglossomycetes provide insights into ecological specialization and systematics.</title>
        <authorList>
            <person name="Melie T."/>
            <person name="Pirro S."/>
            <person name="Miller A.N."/>
            <person name="Quandt A."/>
        </authorList>
    </citation>
    <scope>NUCLEOTIDE SEQUENCE</scope>
    <source>
        <strain evidence="2">CAQ_001_2017</strain>
    </source>
</reference>
<dbReference type="Pfam" id="PF00339">
    <property type="entry name" value="Arrestin_N"/>
    <property type="match status" value="1"/>
</dbReference>
<dbReference type="PANTHER" id="PTHR11188">
    <property type="entry name" value="ARRESTIN DOMAIN CONTAINING PROTEIN"/>
    <property type="match status" value="1"/>
</dbReference>
<sequence length="120" mass="13685">MPPVRVQLDQPHTHFTNLDFITGKVVLSLSYDEAISKIVVKLEGESMSRLVAPQPDSTNKRKVETEVHKLLYMTKVVFPSEEIQRQKTSAGGFTLRPGEYQYPFRFKVTPGLLCSRYLAK</sequence>
<comment type="caution">
    <text evidence="2">The sequence shown here is derived from an EMBL/GenBank/DDBJ whole genome shotgun (WGS) entry which is preliminary data.</text>
</comment>
<evidence type="ECO:0000313" key="3">
    <source>
        <dbReference type="Proteomes" id="UP000750711"/>
    </source>
</evidence>
<dbReference type="CDD" id="cd22952">
    <property type="entry name" value="ART10-like"/>
    <property type="match status" value="1"/>
</dbReference>
<evidence type="ECO:0000313" key="2">
    <source>
        <dbReference type="EMBL" id="KAH0564885.1"/>
    </source>
</evidence>
<dbReference type="InterPro" id="IPR050357">
    <property type="entry name" value="Arrestin_domain-protein"/>
</dbReference>
<keyword evidence="3" id="KW-1185">Reference proteome</keyword>
<dbReference type="Proteomes" id="UP000750711">
    <property type="component" value="Unassembled WGS sequence"/>
</dbReference>
<dbReference type="Gene3D" id="2.60.40.640">
    <property type="match status" value="1"/>
</dbReference>
<organism evidence="2 3">
    <name type="scientific">Trichoglossum hirsutum</name>
    <dbReference type="NCBI Taxonomy" id="265104"/>
    <lineage>
        <taxon>Eukaryota</taxon>
        <taxon>Fungi</taxon>
        <taxon>Dikarya</taxon>
        <taxon>Ascomycota</taxon>
        <taxon>Pezizomycotina</taxon>
        <taxon>Geoglossomycetes</taxon>
        <taxon>Geoglossales</taxon>
        <taxon>Geoglossaceae</taxon>
        <taxon>Trichoglossum</taxon>
    </lineage>
</organism>